<dbReference type="AlphaFoldDB" id="A0A024G506"/>
<dbReference type="GO" id="GO:0005654">
    <property type="term" value="C:nucleoplasm"/>
    <property type="evidence" value="ECO:0007669"/>
    <property type="project" value="UniProtKB-ARBA"/>
</dbReference>
<evidence type="ECO:0000256" key="3">
    <source>
        <dbReference type="ARBA" id="ARBA00022478"/>
    </source>
</evidence>
<dbReference type="Proteomes" id="UP000053237">
    <property type="component" value="Unassembled WGS sequence"/>
</dbReference>
<sequence length="290" mass="32600">MALQALSTKFLTLLRNHPDSITDTEVREYFDNEGSGEYEKLPPIINTLMGEGRIKLFQKGASISYAIVAQEEAERLRGLTVEQRVILGEIERAGNKGIWTRDIKMQSNIAQQVVVKTLHLLESRQLIKSVKSISSKNKKLYMLFDLVPSTEITGGPWYNEQEFDHVFINTLSTFVYEVIKASGMSTLKAITDKVHASGISKVALGSEEIRSILQTLIYDGRIEQVRSVSLKPTSNEVNYKVTQQITTMNYLSETPCGVCPVFEQCREGNVISPRSCLYITKWLDLKDGGI</sequence>
<dbReference type="InterPro" id="IPR036390">
    <property type="entry name" value="WH_DNA-bd_sf"/>
</dbReference>
<dbReference type="InterPro" id="IPR007832">
    <property type="entry name" value="RNA_pol_Rpc34"/>
</dbReference>
<comment type="caution">
    <text evidence="7">The sequence shown here is derived from an EMBL/GenBank/DDBJ whole genome shotgun (WGS) entry which is preliminary data.</text>
</comment>
<dbReference type="GO" id="GO:0005666">
    <property type="term" value="C:RNA polymerase III complex"/>
    <property type="evidence" value="ECO:0007669"/>
    <property type="project" value="UniProtKB-UniRule"/>
</dbReference>
<dbReference type="InterPro" id="IPR036388">
    <property type="entry name" value="WH-like_DNA-bd_sf"/>
</dbReference>
<dbReference type="Gene3D" id="1.10.10.10">
    <property type="entry name" value="Winged helix-like DNA-binding domain superfamily/Winged helix DNA-binding domain"/>
    <property type="match status" value="1"/>
</dbReference>
<dbReference type="Pfam" id="PF05158">
    <property type="entry name" value="RNA_pol_Rpc34"/>
    <property type="match status" value="2"/>
</dbReference>
<dbReference type="OrthoDB" id="613763at2759"/>
<comment type="function">
    <text evidence="6">DNA-dependent RNA polymerase catalyzes the transcription of DNA into RNA using the four ribonucleoside triphosphates as substrates. Specific peripheric component of RNA polymerase III which synthesizes small RNAs, such as 5S rRNA and tRNAs.</text>
</comment>
<proteinExistence type="inferred from homology"/>
<comment type="similarity">
    <text evidence="2 6">Belongs to the eukaryotic RPC34/RPC39 RNA polymerase subunit family.</text>
</comment>
<dbReference type="FunFam" id="1.10.10.10:FF:000116">
    <property type="entry name" value="DNA-directed RNA polymerase III subunit RPC6"/>
    <property type="match status" value="1"/>
</dbReference>
<gene>
    <name evidence="7" type="ORF">BN9_026250</name>
</gene>
<dbReference type="PIRSF" id="PIRSF028763">
    <property type="entry name" value="RNA_pol_Rpc34"/>
    <property type="match status" value="1"/>
</dbReference>
<dbReference type="InterPro" id="IPR016049">
    <property type="entry name" value="RNA_pol_Rpc34-like"/>
</dbReference>
<reference evidence="7 8" key="1">
    <citation type="submission" date="2012-05" db="EMBL/GenBank/DDBJ databases">
        <title>Recombination and specialization in a pathogen metapopulation.</title>
        <authorList>
            <person name="Gardiner A."/>
            <person name="Kemen E."/>
            <person name="Schultz-Larsen T."/>
            <person name="MacLean D."/>
            <person name="Van Oosterhout C."/>
            <person name="Jones J.D.G."/>
        </authorList>
    </citation>
    <scope>NUCLEOTIDE SEQUENCE [LARGE SCALE GENOMIC DNA]</scope>
    <source>
        <strain evidence="7 8">Ac Nc2</strain>
    </source>
</reference>
<organism evidence="7 8">
    <name type="scientific">Albugo candida</name>
    <dbReference type="NCBI Taxonomy" id="65357"/>
    <lineage>
        <taxon>Eukaryota</taxon>
        <taxon>Sar</taxon>
        <taxon>Stramenopiles</taxon>
        <taxon>Oomycota</taxon>
        <taxon>Peronosporomycetes</taxon>
        <taxon>Albuginales</taxon>
        <taxon>Albuginaceae</taxon>
        <taxon>Albugo</taxon>
    </lineage>
</organism>
<evidence type="ECO:0000313" key="8">
    <source>
        <dbReference type="Proteomes" id="UP000053237"/>
    </source>
</evidence>
<protein>
    <recommendedName>
        <fullName evidence="6">DNA-directed RNA polymerase III subunit RPC6</fullName>
        <shortName evidence="6">RNA polymerase III subunit C6</shortName>
    </recommendedName>
</protein>
<dbReference type="EMBL" id="CAIX01000025">
    <property type="protein sequence ID" value="CCI41841.1"/>
    <property type="molecule type" value="Genomic_DNA"/>
</dbReference>
<dbReference type="SUPFAM" id="SSF46785">
    <property type="entry name" value="Winged helix' DNA-binding domain"/>
    <property type="match status" value="1"/>
</dbReference>
<dbReference type="FunCoup" id="A0A024G506">
    <property type="interactions" value="375"/>
</dbReference>
<evidence type="ECO:0000256" key="5">
    <source>
        <dbReference type="ARBA" id="ARBA00023242"/>
    </source>
</evidence>
<dbReference type="InParanoid" id="A0A024G506"/>
<evidence type="ECO:0000256" key="6">
    <source>
        <dbReference type="PIRNR" id="PIRNR028763"/>
    </source>
</evidence>
<evidence type="ECO:0000256" key="1">
    <source>
        <dbReference type="ARBA" id="ARBA00004123"/>
    </source>
</evidence>
<evidence type="ECO:0000313" key="7">
    <source>
        <dbReference type="EMBL" id="CCI41841.1"/>
    </source>
</evidence>
<accession>A0A024G506</accession>
<dbReference type="PANTHER" id="PTHR12780">
    <property type="entry name" value="RNA POLYMERASE III DNA DIRECTED , 39KD SUBUNIT-RELATED"/>
    <property type="match status" value="1"/>
</dbReference>
<comment type="subcellular location">
    <subcellularLocation>
        <location evidence="1 6">Nucleus</location>
    </subcellularLocation>
</comment>
<evidence type="ECO:0000256" key="4">
    <source>
        <dbReference type="ARBA" id="ARBA00023163"/>
    </source>
</evidence>
<keyword evidence="3 6" id="KW-0240">DNA-directed RNA polymerase</keyword>
<evidence type="ECO:0000256" key="2">
    <source>
        <dbReference type="ARBA" id="ARBA00011038"/>
    </source>
</evidence>
<keyword evidence="4 6" id="KW-0804">Transcription</keyword>
<dbReference type="STRING" id="65357.A0A024G506"/>
<dbReference type="GO" id="GO:0005737">
    <property type="term" value="C:cytoplasm"/>
    <property type="evidence" value="ECO:0007669"/>
    <property type="project" value="UniProtKB-ARBA"/>
</dbReference>
<dbReference type="GO" id="GO:0006383">
    <property type="term" value="P:transcription by RNA polymerase III"/>
    <property type="evidence" value="ECO:0007669"/>
    <property type="project" value="UniProtKB-UniRule"/>
</dbReference>
<name>A0A024G506_9STRA</name>
<keyword evidence="8" id="KW-1185">Reference proteome</keyword>
<keyword evidence="5 6" id="KW-0539">Nucleus</keyword>